<organism evidence="3 4">
    <name type="scientific">Rosa chinensis</name>
    <name type="common">China rose</name>
    <dbReference type="NCBI Taxonomy" id="74649"/>
    <lineage>
        <taxon>Eukaryota</taxon>
        <taxon>Viridiplantae</taxon>
        <taxon>Streptophyta</taxon>
        <taxon>Embryophyta</taxon>
        <taxon>Tracheophyta</taxon>
        <taxon>Spermatophyta</taxon>
        <taxon>Magnoliopsida</taxon>
        <taxon>eudicotyledons</taxon>
        <taxon>Gunneridae</taxon>
        <taxon>Pentapetalae</taxon>
        <taxon>rosids</taxon>
        <taxon>fabids</taxon>
        <taxon>Rosales</taxon>
        <taxon>Rosaceae</taxon>
        <taxon>Rosoideae</taxon>
        <taxon>Rosoideae incertae sedis</taxon>
        <taxon>Rosa</taxon>
    </lineage>
</organism>
<dbReference type="InterPro" id="IPR036047">
    <property type="entry name" value="F-box-like_dom_sf"/>
</dbReference>
<dbReference type="Proteomes" id="UP000238479">
    <property type="component" value="Chromosome 4"/>
</dbReference>
<dbReference type="STRING" id="74649.A0A2P6QPS8"/>
<dbReference type="AlphaFoldDB" id="A0A2P6QPS8"/>
<evidence type="ECO:0000313" key="3">
    <source>
        <dbReference type="EMBL" id="PRQ36184.1"/>
    </source>
</evidence>
<feature type="domain" description="F-box associated beta-propeller type 1" evidence="2">
    <location>
        <begin position="63"/>
        <end position="225"/>
    </location>
</feature>
<protein>
    <submittedName>
        <fullName evidence="3">Putative F-box domain-containing protein</fullName>
    </submittedName>
</protein>
<dbReference type="Pfam" id="PF07734">
    <property type="entry name" value="FBA_1"/>
    <property type="match status" value="1"/>
</dbReference>
<accession>A0A2P6QPS8</accession>
<proteinExistence type="predicted"/>
<dbReference type="Pfam" id="PF00646">
    <property type="entry name" value="F-box"/>
    <property type="match status" value="1"/>
</dbReference>
<dbReference type="SUPFAM" id="SSF81383">
    <property type="entry name" value="F-box domain"/>
    <property type="match status" value="1"/>
</dbReference>
<reference evidence="3 4" key="1">
    <citation type="journal article" date="2018" name="Nat. Genet.">
        <title>The Rosa genome provides new insights in the design of modern roses.</title>
        <authorList>
            <person name="Bendahmane M."/>
        </authorList>
    </citation>
    <scope>NUCLEOTIDE SEQUENCE [LARGE SCALE GENOMIC DNA]</scope>
    <source>
        <strain evidence="4">cv. Old Blush</strain>
    </source>
</reference>
<name>A0A2P6QPS8_ROSCH</name>
<dbReference type="PANTHER" id="PTHR35546:SF25">
    <property type="entry name" value="F-BOX DOMAIN-CONTAINING PROTEIN"/>
    <property type="match status" value="1"/>
</dbReference>
<evidence type="ECO:0000259" key="2">
    <source>
        <dbReference type="Pfam" id="PF07734"/>
    </source>
</evidence>
<dbReference type="Gramene" id="PRQ36184">
    <property type="protein sequence ID" value="PRQ36184"/>
    <property type="gene ID" value="RchiOBHm_Chr4g0388631"/>
</dbReference>
<evidence type="ECO:0000259" key="1">
    <source>
        <dbReference type="Pfam" id="PF00646"/>
    </source>
</evidence>
<evidence type="ECO:0000313" key="4">
    <source>
        <dbReference type="Proteomes" id="UP000238479"/>
    </source>
</evidence>
<feature type="domain" description="F-box" evidence="1">
    <location>
        <begin position="11"/>
        <end position="42"/>
    </location>
</feature>
<sequence length="478" mass="54706">MSSVETVANIEELLTNILVSVPPHSVACFKCVSKHWLSLFSNIQNPKISAFFSSKTKEESFKFIPLRKHESPSMNPFKSLNNSVPDGSKLKIIQSCNGLFLCLCKSTKERRHDLVYVFNPTTNQFRAVSSPRFGEDMGEFAFERYEFGFVRYALAFDPSKSPHYKVVCVTNFNDHVRICGFDTTVGIWCGSFGSSGLGTMYHYDGGHHEIDIYSSETGKWKHLDTPFFPSPSDEGANHDCKEMAMHFDYRSRKGIVYCNAAVHWIRGSREARLPFCTFGDGRNEFIRNESDVLHYFDVGEERLLLASATPPVPLVVKKIPLISSPSPHYSFKSPSEYPRLARRYFGECCGRLYLIETYQHCSTEFEVMEMEKDYSGWFVKYNVDLSPVLTALPRQDWNAFVILCLSQEEETSLERHDEVEDSSTVLLLHIPSKVISYNLRNKTFKTSVELANKELFLGFENRREDDVNYPYVKSSACV</sequence>
<keyword evidence="4" id="KW-1185">Reference proteome</keyword>
<dbReference type="EMBL" id="PDCK01000042">
    <property type="protein sequence ID" value="PRQ36184.1"/>
    <property type="molecule type" value="Genomic_DNA"/>
</dbReference>
<dbReference type="OMA" id="CILTERS"/>
<dbReference type="InterPro" id="IPR055290">
    <property type="entry name" value="At3g26010-like"/>
</dbReference>
<comment type="caution">
    <text evidence="3">The sequence shown here is derived from an EMBL/GenBank/DDBJ whole genome shotgun (WGS) entry which is preliminary data.</text>
</comment>
<gene>
    <name evidence="3" type="ORF">RchiOBHm_Chr4g0388631</name>
</gene>
<dbReference type="InterPro" id="IPR001810">
    <property type="entry name" value="F-box_dom"/>
</dbReference>
<dbReference type="PANTHER" id="PTHR35546">
    <property type="entry name" value="F-BOX PROTEIN INTERACTION DOMAIN PROTEIN-RELATED"/>
    <property type="match status" value="1"/>
</dbReference>
<dbReference type="InterPro" id="IPR006527">
    <property type="entry name" value="F-box-assoc_dom_typ1"/>
</dbReference>